<dbReference type="InterPro" id="IPR038770">
    <property type="entry name" value="Na+/solute_symporter_sf"/>
</dbReference>
<feature type="transmembrane region" description="Helical" evidence="7">
    <location>
        <begin position="424"/>
        <end position="446"/>
    </location>
</feature>
<dbReference type="InterPro" id="IPR050794">
    <property type="entry name" value="CPA2_transporter"/>
</dbReference>
<organism evidence="9 10">
    <name type="scientific">Microthyrium microscopicum</name>
    <dbReference type="NCBI Taxonomy" id="703497"/>
    <lineage>
        <taxon>Eukaryota</taxon>
        <taxon>Fungi</taxon>
        <taxon>Dikarya</taxon>
        <taxon>Ascomycota</taxon>
        <taxon>Pezizomycotina</taxon>
        <taxon>Dothideomycetes</taxon>
        <taxon>Dothideomycetes incertae sedis</taxon>
        <taxon>Microthyriales</taxon>
        <taxon>Microthyriaceae</taxon>
        <taxon>Microthyrium</taxon>
    </lineage>
</organism>
<protein>
    <recommendedName>
        <fullName evidence="8">Cation/H+ exchanger transmembrane domain-containing protein</fullName>
    </recommendedName>
</protein>
<dbReference type="GO" id="GO:1902600">
    <property type="term" value="P:proton transmembrane transport"/>
    <property type="evidence" value="ECO:0007669"/>
    <property type="project" value="InterPro"/>
</dbReference>
<keyword evidence="2" id="KW-0813">Transport</keyword>
<feature type="transmembrane region" description="Helical" evidence="7">
    <location>
        <begin position="175"/>
        <end position="198"/>
    </location>
</feature>
<evidence type="ECO:0000256" key="4">
    <source>
        <dbReference type="ARBA" id="ARBA00022989"/>
    </source>
</evidence>
<feature type="domain" description="Cation/H+ exchanger transmembrane" evidence="8">
    <location>
        <begin position="57"/>
        <end position="439"/>
    </location>
</feature>
<comment type="subcellular location">
    <subcellularLocation>
        <location evidence="1">Membrane</location>
        <topology evidence="1">Multi-pass membrane protein</topology>
    </subcellularLocation>
</comment>
<keyword evidence="10" id="KW-1185">Reference proteome</keyword>
<evidence type="ECO:0000256" key="1">
    <source>
        <dbReference type="ARBA" id="ARBA00004141"/>
    </source>
</evidence>
<accession>A0A6A6U7L9</accession>
<keyword evidence="3 7" id="KW-0812">Transmembrane</keyword>
<evidence type="ECO:0000256" key="6">
    <source>
        <dbReference type="ARBA" id="ARBA00023136"/>
    </source>
</evidence>
<proteinExistence type="predicted"/>
<dbReference type="PANTHER" id="PTHR32468:SF0">
    <property type="entry name" value="K(+)_H(+) ANTIPORTER 1"/>
    <property type="match status" value="1"/>
</dbReference>
<keyword evidence="5" id="KW-0406">Ion transport</keyword>
<dbReference type="AlphaFoldDB" id="A0A6A6U7L9"/>
<feature type="transmembrane region" description="Helical" evidence="7">
    <location>
        <begin position="141"/>
        <end position="163"/>
    </location>
</feature>
<keyword evidence="4 7" id="KW-1133">Transmembrane helix</keyword>
<dbReference type="OrthoDB" id="2687058at2759"/>
<feature type="transmembrane region" description="Helical" evidence="7">
    <location>
        <begin position="47"/>
        <end position="64"/>
    </location>
</feature>
<dbReference type="PANTHER" id="PTHR32468">
    <property type="entry name" value="CATION/H + ANTIPORTER"/>
    <property type="match status" value="1"/>
</dbReference>
<keyword evidence="6 7" id="KW-0472">Membrane</keyword>
<feature type="transmembrane region" description="Helical" evidence="7">
    <location>
        <begin position="240"/>
        <end position="260"/>
    </location>
</feature>
<feature type="transmembrane region" description="Helical" evidence="7">
    <location>
        <begin position="76"/>
        <end position="94"/>
    </location>
</feature>
<dbReference type="Proteomes" id="UP000799302">
    <property type="component" value="Unassembled WGS sequence"/>
</dbReference>
<dbReference type="EMBL" id="MU004238">
    <property type="protein sequence ID" value="KAF2666954.1"/>
    <property type="molecule type" value="Genomic_DNA"/>
</dbReference>
<dbReference type="GO" id="GO:0016020">
    <property type="term" value="C:membrane"/>
    <property type="evidence" value="ECO:0007669"/>
    <property type="project" value="UniProtKB-SubCell"/>
</dbReference>
<feature type="transmembrane region" description="Helical" evidence="7">
    <location>
        <begin position="281"/>
        <end position="299"/>
    </location>
</feature>
<dbReference type="Pfam" id="PF00999">
    <property type="entry name" value="Na_H_Exchanger"/>
    <property type="match status" value="1"/>
</dbReference>
<evidence type="ECO:0000313" key="9">
    <source>
        <dbReference type="EMBL" id="KAF2666954.1"/>
    </source>
</evidence>
<dbReference type="Gene3D" id="1.20.1530.20">
    <property type="match status" value="1"/>
</dbReference>
<evidence type="ECO:0000259" key="8">
    <source>
        <dbReference type="Pfam" id="PF00999"/>
    </source>
</evidence>
<feature type="transmembrane region" description="Helical" evidence="7">
    <location>
        <begin position="335"/>
        <end position="353"/>
    </location>
</feature>
<evidence type="ECO:0000256" key="2">
    <source>
        <dbReference type="ARBA" id="ARBA00022448"/>
    </source>
</evidence>
<name>A0A6A6U7L9_9PEZI</name>
<evidence type="ECO:0000313" key="10">
    <source>
        <dbReference type="Proteomes" id="UP000799302"/>
    </source>
</evidence>
<feature type="transmembrane region" description="Helical" evidence="7">
    <location>
        <begin position="359"/>
        <end position="380"/>
    </location>
</feature>
<evidence type="ECO:0000256" key="7">
    <source>
        <dbReference type="SAM" id="Phobius"/>
    </source>
</evidence>
<feature type="transmembrane region" description="Helical" evidence="7">
    <location>
        <begin position="210"/>
        <end position="234"/>
    </location>
</feature>
<feature type="transmembrane region" description="Helical" evidence="7">
    <location>
        <begin position="106"/>
        <end position="129"/>
    </location>
</feature>
<feature type="transmembrane region" description="Helical" evidence="7">
    <location>
        <begin position="305"/>
        <end position="323"/>
    </location>
</feature>
<reference evidence="9" key="1">
    <citation type="journal article" date="2020" name="Stud. Mycol.">
        <title>101 Dothideomycetes genomes: a test case for predicting lifestyles and emergence of pathogens.</title>
        <authorList>
            <person name="Haridas S."/>
            <person name="Albert R."/>
            <person name="Binder M."/>
            <person name="Bloem J."/>
            <person name="Labutti K."/>
            <person name="Salamov A."/>
            <person name="Andreopoulos B."/>
            <person name="Baker S."/>
            <person name="Barry K."/>
            <person name="Bills G."/>
            <person name="Bluhm B."/>
            <person name="Cannon C."/>
            <person name="Castanera R."/>
            <person name="Culley D."/>
            <person name="Daum C."/>
            <person name="Ezra D."/>
            <person name="Gonzalez J."/>
            <person name="Henrissat B."/>
            <person name="Kuo A."/>
            <person name="Liang C."/>
            <person name="Lipzen A."/>
            <person name="Lutzoni F."/>
            <person name="Magnuson J."/>
            <person name="Mondo S."/>
            <person name="Nolan M."/>
            <person name="Ohm R."/>
            <person name="Pangilinan J."/>
            <person name="Park H.-J."/>
            <person name="Ramirez L."/>
            <person name="Alfaro M."/>
            <person name="Sun H."/>
            <person name="Tritt A."/>
            <person name="Yoshinaga Y."/>
            <person name="Zwiers L.-H."/>
            <person name="Turgeon B."/>
            <person name="Goodwin S."/>
            <person name="Spatafora J."/>
            <person name="Crous P."/>
            <person name="Grigoriev I."/>
        </authorList>
    </citation>
    <scope>NUCLEOTIDE SEQUENCE</scope>
    <source>
        <strain evidence="9">CBS 115976</strain>
    </source>
</reference>
<evidence type="ECO:0000256" key="3">
    <source>
        <dbReference type="ARBA" id="ARBA00022692"/>
    </source>
</evidence>
<dbReference type="InterPro" id="IPR006153">
    <property type="entry name" value="Cation/H_exchanger_TM"/>
</dbReference>
<gene>
    <name evidence="9" type="ORF">BT63DRAFT_325300</name>
</gene>
<sequence>MSSLLATTVTKTITASATATTSAVRAAPQGGILEHGNPAKYDSSNPIIIFIIQAGIIIILCRLLHYPLSLLRQPRVIAEVIGGIILGPSVFGHIPKFTATIFPREAMPNLSLVANLGLILFLFLVGLEVDVRFLFSNWRQALCVGLGGMALPFGLGCGIAWGLYETFPAPVPISFGTFCLFVGVAMAITAFPVLCRILTELKLLQTPVGIIVLSAGVSNDVTGWVLLALCVALVNAGSGITALWVLLTLVGYILFIVFAVRPTFLWVLNRTRSIQDGPSQGVIALTLLLVLTSSFFTGVIGVHPIFGAFIIGIICPHEGGFAIKVTEKVEDLVSALFLPLYFALSGLSTNLGLLNTGLIWGYVVGIIAVAFFGKFVGASLSARACGMVWRESFAIGSLMSCKGLVELIVLNIGLNAKILSVQTFSMFVVMALVTTFATTPLTHALYPPAYQKKLALWKQGKIDWDTEEPLTGAVSHDIVSGGPNLATEKLDNSRVRKMLVYLRFDNMPAILAFMNLLSGPQTTEAQIHPTKSQVVEQNPDVKPVRRVTAHGVRLISLTERPSSVMQVSEVDEYALLDPLVNTFRTLGQIYNVPTSGEVDVVPEDSFADTLINRASNYSTDLLFIPWSESGSLSENADLQRSEVVYEGPYTRFVLSALQLAPCNTAIFISRSAKHANHLLQTDSANRRPHALLRTKSTLSVRSLSNLRDLPAPSLTIQAIKHVFCALFGGPDDMLALGISMQMVEKGCTATIVRFVLQSDIDETHDDDDEITFAKNNTTTTPNTTKMDRSVSAMPAPLIRPEDSTRDTALFESVQANLAAEVLARVTIETTELHADSATEVAGAVLARATSDSEMLPKKANNLVVVGRNWGLRGLAKNHGGDINEVDRCLGTVGAACARSELKGSFVVVKASSS</sequence>
<evidence type="ECO:0000256" key="5">
    <source>
        <dbReference type="ARBA" id="ARBA00023065"/>
    </source>
</evidence>
<dbReference type="GO" id="GO:0015297">
    <property type="term" value="F:antiporter activity"/>
    <property type="evidence" value="ECO:0007669"/>
    <property type="project" value="InterPro"/>
</dbReference>